<comment type="caution">
    <text evidence="9">The sequence shown here is derived from an EMBL/GenBank/DDBJ whole genome shotgun (WGS) entry which is preliminary data.</text>
</comment>
<evidence type="ECO:0000256" key="1">
    <source>
        <dbReference type="ARBA" id="ARBA00007164"/>
    </source>
</evidence>
<dbReference type="Proteomes" id="UP001596074">
    <property type="component" value="Unassembled WGS sequence"/>
</dbReference>
<keyword evidence="10" id="KW-1185">Reference proteome</keyword>
<evidence type="ECO:0000313" key="9">
    <source>
        <dbReference type="EMBL" id="MFC5744973.1"/>
    </source>
</evidence>
<keyword evidence="5" id="KW-0573">Peptidoglycan synthesis</keyword>
<evidence type="ECO:0000256" key="6">
    <source>
        <dbReference type="ARBA" id="ARBA00023316"/>
    </source>
</evidence>
<accession>A0ABW0ZRF1</accession>
<dbReference type="Gene3D" id="3.40.710.10">
    <property type="entry name" value="DD-peptidase/beta-lactamase superfamily"/>
    <property type="match status" value="1"/>
</dbReference>
<evidence type="ECO:0000256" key="4">
    <source>
        <dbReference type="ARBA" id="ARBA00022960"/>
    </source>
</evidence>
<dbReference type="EMBL" id="JBHSON010000005">
    <property type="protein sequence ID" value="MFC5744973.1"/>
    <property type="molecule type" value="Genomic_DNA"/>
</dbReference>
<dbReference type="Pfam" id="PF00768">
    <property type="entry name" value="Peptidase_S11"/>
    <property type="match status" value="1"/>
</dbReference>
<dbReference type="GO" id="GO:0004180">
    <property type="term" value="F:carboxypeptidase activity"/>
    <property type="evidence" value="ECO:0007669"/>
    <property type="project" value="UniProtKB-KW"/>
</dbReference>
<dbReference type="PRINTS" id="PR00725">
    <property type="entry name" value="DADACBPTASE1"/>
</dbReference>
<sequence length="331" mass="35007">MSPGAVAPVIAGPAQGAYVAMGQASPASAPALAAAASNAAPRAVAPGIAGPRQAAYTGVQTSSAPGAVASNIAGQGAYAARGPTGVQARSAYLLDARTGRTLWSRRPNDRRAIGSITKVMTAVVVLRSARPDRTITIRPRHVSYAARRNGSTAGLRPGDRLTTRELLHALLLPSGCDAAAALADTYGPGPRRFVRKMNATARALGLTRTRYDDVAGLPPSPGHSTARDQARLGRYALRFRAFRETVRRGQHVLPATRRHQRYVWTSTNALLSGYPGIMGIKTGHTSAAGYSMLFAARRKGRTLVGVVLDSSRTEYRARFTDAAKVLNWGFR</sequence>
<feature type="domain" description="Peptidase S11 D-alanyl-D-alanine carboxypeptidase A N-terminal" evidence="8">
    <location>
        <begin position="84"/>
        <end position="310"/>
    </location>
</feature>
<dbReference type="InterPro" id="IPR012338">
    <property type="entry name" value="Beta-lactam/transpept-like"/>
</dbReference>
<comment type="similarity">
    <text evidence="1 7">Belongs to the peptidase S11 family.</text>
</comment>
<keyword evidence="9" id="KW-0645">Protease</keyword>
<evidence type="ECO:0000313" key="10">
    <source>
        <dbReference type="Proteomes" id="UP001596074"/>
    </source>
</evidence>
<evidence type="ECO:0000256" key="3">
    <source>
        <dbReference type="ARBA" id="ARBA00022801"/>
    </source>
</evidence>
<dbReference type="SUPFAM" id="SSF56601">
    <property type="entry name" value="beta-lactamase/transpeptidase-like"/>
    <property type="match status" value="1"/>
</dbReference>
<evidence type="ECO:0000259" key="8">
    <source>
        <dbReference type="Pfam" id="PF00768"/>
    </source>
</evidence>
<keyword evidence="9" id="KW-0121">Carboxypeptidase</keyword>
<name>A0ABW0ZRF1_9ACTN</name>
<dbReference type="PANTHER" id="PTHR21581">
    <property type="entry name" value="D-ALANYL-D-ALANINE CARBOXYPEPTIDASE"/>
    <property type="match status" value="1"/>
</dbReference>
<gene>
    <name evidence="9" type="ORF">ACFPZN_05025</name>
</gene>
<protein>
    <submittedName>
        <fullName evidence="9">D-alanyl-D-alanine carboxypeptidase family protein</fullName>
        <ecNumber evidence="9">3.4.-.-</ecNumber>
    </submittedName>
</protein>
<organism evidence="9 10">
    <name type="scientific">Actinomadura rugatobispora</name>
    <dbReference type="NCBI Taxonomy" id="1994"/>
    <lineage>
        <taxon>Bacteria</taxon>
        <taxon>Bacillati</taxon>
        <taxon>Actinomycetota</taxon>
        <taxon>Actinomycetes</taxon>
        <taxon>Streptosporangiales</taxon>
        <taxon>Thermomonosporaceae</taxon>
        <taxon>Actinomadura</taxon>
    </lineage>
</organism>
<keyword evidence="6" id="KW-0961">Cell wall biogenesis/degradation</keyword>
<dbReference type="PANTHER" id="PTHR21581:SF33">
    <property type="entry name" value="D-ALANYL-D-ALANINE CARBOXYPEPTIDASE DACB"/>
    <property type="match status" value="1"/>
</dbReference>
<dbReference type="InterPro" id="IPR018044">
    <property type="entry name" value="Peptidase_S11"/>
</dbReference>
<dbReference type="InterPro" id="IPR001967">
    <property type="entry name" value="Peptidase_S11_N"/>
</dbReference>
<reference evidence="10" key="1">
    <citation type="journal article" date="2019" name="Int. J. Syst. Evol. Microbiol.">
        <title>The Global Catalogue of Microorganisms (GCM) 10K type strain sequencing project: providing services to taxonomists for standard genome sequencing and annotation.</title>
        <authorList>
            <consortium name="The Broad Institute Genomics Platform"/>
            <consortium name="The Broad Institute Genome Sequencing Center for Infectious Disease"/>
            <person name="Wu L."/>
            <person name="Ma J."/>
        </authorList>
    </citation>
    <scope>NUCLEOTIDE SEQUENCE [LARGE SCALE GENOMIC DNA]</scope>
    <source>
        <strain evidence="10">KCTC 42087</strain>
    </source>
</reference>
<evidence type="ECO:0000256" key="2">
    <source>
        <dbReference type="ARBA" id="ARBA00022729"/>
    </source>
</evidence>
<keyword evidence="2" id="KW-0732">Signal</keyword>
<dbReference type="RefSeq" id="WP_378280599.1">
    <property type="nucleotide sequence ID" value="NZ_JBHSON010000005.1"/>
</dbReference>
<keyword evidence="3 9" id="KW-0378">Hydrolase</keyword>
<evidence type="ECO:0000256" key="5">
    <source>
        <dbReference type="ARBA" id="ARBA00022984"/>
    </source>
</evidence>
<keyword evidence="4" id="KW-0133">Cell shape</keyword>
<dbReference type="EC" id="3.4.-.-" evidence="9"/>
<evidence type="ECO:0000256" key="7">
    <source>
        <dbReference type="RuleBase" id="RU004016"/>
    </source>
</evidence>
<proteinExistence type="inferred from homology"/>